<evidence type="ECO:0000313" key="3">
    <source>
        <dbReference type="EMBL" id="SEC20595.1"/>
    </source>
</evidence>
<dbReference type="AlphaFoldDB" id="A0A231G0K1"/>
<dbReference type="SUPFAM" id="SSF51735">
    <property type="entry name" value="NAD(P)-binding Rossmann-fold domains"/>
    <property type="match status" value="1"/>
</dbReference>
<gene>
    <name evidence="3" type="ORF">SAMN04490187_3546</name>
</gene>
<organism evidence="3 4">
    <name type="scientific">Pseudomonas jessenii</name>
    <dbReference type="NCBI Taxonomy" id="77298"/>
    <lineage>
        <taxon>Bacteria</taxon>
        <taxon>Pseudomonadati</taxon>
        <taxon>Pseudomonadota</taxon>
        <taxon>Gammaproteobacteria</taxon>
        <taxon>Pseudomonadales</taxon>
        <taxon>Pseudomonadaceae</taxon>
        <taxon>Pseudomonas</taxon>
    </lineage>
</organism>
<keyword evidence="2" id="KW-0560">Oxidoreductase</keyword>
<dbReference type="Gene3D" id="3.40.50.720">
    <property type="entry name" value="NAD(P)-binding Rossmann-like Domain"/>
    <property type="match status" value="1"/>
</dbReference>
<dbReference type="EMBL" id="FNTC01000002">
    <property type="protein sequence ID" value="SEC20595.1"/>
    <property type="molecule type" value="Genomic_DNA"/>
</dbReference>
<dbReference type="PANTHER" id="PTHR24321:SF8">
    <property type="entry name" value="ESTRADIOL 17-BETA-DEHYDROGENASE 8-RELATED"/>
    <property type="match status" value="1"/>
</dbReference>
<dbReference type="RefSeq" id="WP_090454869.1">
    <property type="nucleotide sequence ID" value="NZ_FNTC01000002.1"/>
</dbReference>
<dbReference type="GO" id="GO:0016491">
    <property type="term" value="F:oxidoreductase activity"/>
    <property type="evidence" value="ECO:0007669"/>
    <property type="project" value="UniProtKB-KW"/>
</dbReference>
<sequence length="268" mass="28041">MSKRLEGKAALVLGVAPGNVGEAVARRYVEQGARVLVSGRRADAVAAVAQSLGVPWLACDITSQAEVDDLVAQSKQCLNGLDIGVNATGWGLLKPFLEHSREDLEKMNAVQFTGPFQYFQALLRHMPTGGSIIQISSVTASIMFDNHAAYMGTKAGIDHVIRCIAHEFGQHGIRANSIAPGGVADAPMSGGGLLNPSIAALYHREIPLGRSGVSADVADAALWLASNESSFVTGQVIHVSGGQTLRRNPSISEIYAAATAPAGPARHL</sequence>
<accession>A0A231G0K1</accession>
<proteinExistence type="inferred from homology"/>
<dbReference type="PANTHER" id="PTHR24321">
    <property type="entry name" value="DEHYDROGENASES, SHORT CHAIN"/>
    <property type="match status" value="1"/>
</dbReference>
<evidence type="ECO:0000256" key="2">
    <source>
        <dbReference type="ARBA" id="ARBA00023002"/>
    </source>
</evidence>
<reference evidence="4" key="1">
    <citation type="submission" date="2016-10" db="EMBL/GenBank/DDBJ databases">
        <authorList>
            <person name="Varghese N."/>
            <person name="Submissions S."/>
        </authorList>
    </citation>
    <scope>NUCLEOTIDE SEQUENCE [LARGE SCALE GENOMIC DNA]</scope>
    <source>
        <strain evidence="4">BS3660</strain>
    </source>
</reference>
<dbReference type="Pfam" id="PF13561">
    <property type="entry name" value="adh_short_C2"/>
    <property type="match status" value="1"/>
</dbReference>
<evidence type="ECO:0000313" key="4">
    <source>
        <dbReference type="Proteomes" id="UP000198542"/>
    </source>
</evidence>
<evidence type="ECO:0000256" key="1">
    <source>
        <dbReference type="ARBA" id="ARBA00006484"/>
    </source>
</evidence>
<name>A0A231G0K1_PSEJE</name>
<dbReference type="PRINTS" id="PR00081">
    <property type="entry name" value="GDHRDH"/>
</dbReference>
<dbReference type="InterPro" id="IPR036291">
    <property type="entry name" value="NAD(P)-bd_dom_sf"/>
</dbReference>
<dbReference type="InterPro" id="IPR002347">
    <property type="entry name" value="SDR_fam"/>
</dbReference>
<dbReference type="FunFam" id="3.40.50.720:FF:000084">
    <property type="entry name" value="Short-chain dehydrogenase reductase"/>
    <property type="match status" value="1"/>
</dbReference>
<comment type="similarity">
    <text evidence="1">Belongs to the short-chain dehydrogenases/reductases (SDR) family.</text>
</comment>
<keyword evidence="4" id="KW-1185">Reference proteome</keyword>
<dbReference type="CDD" id="cd05233">
    <property type="entry name" value="SDR_c"/>
    <property type="match status" value="1"/>
</dbReference>
<protein>
    <submittedName>
        <fullName evidence="3">NAD(P)-dependent dehydrogenase, short-chain alcohol dehydrogenase family</fullName>
    </submittedName>
</protein>
<dbReference type="Proteomes" id="UP000198542">
    <property type="component" value="Unassembled WGS sequence"/>
</dbReference>